<dbReference type="Proteomes" id="UP000622890">
    <property type="component" value="Unassembled WGS sequence"/>
</dbReference>
<feature type="domain" description="AAA" evidence="1">
    <location>
        <begin position="111"/>
        <end position="288"/>
    </location>
</feature>
<dbReference type="PANTHER" id="PTHR13696:SF52">
    <property type="entry name" value="PARA FAMILY PROTEIN CT_582"/>
    <property type="match status" value="1"/>
</dbReference>
<dbReference type="SUPFAM" id="SSF52540">
    <property type="entry name" value="P-loop containing nucleoside triphosphate hydrolases"/>
    <property type="match status" value="1"/>
</dbReference>
<reference evidence="2" key="1">
    <citation type="submission" date="2021-01" db="EMBL/GenBank/DDBJ databases">
        <title>Genome sequence of strain Noviherbaspirillum sp. DKR-6.</title>
        <authorList>
            <person name="Chaudhary D.K."/>
        </authorList>
    </citation>
    <scope>NUCLEOTIDE SEQUENCE</scope>
    <source>
        <strain evidence="2">DKR-6</strain>
    </source>
</reference>
<organism evidence="2 3">
    <name type="scientific">Noviherbaspirillum pedocola</name>
    <dbReference type="NCBI Taxonomy" id="2801341"/>
    <lineage>
        <taxon>Bacteria</taxon>
        <taxon>Pseudomonadati</taxon>
        <taxon>Pseudomonadota</taxon>
        <taxon>Betaproteobacteria</taxon>
        <taxon>Burkholderiales</taxon>
        <taxon>Oxalobacteraceae</taxon>
        <taxon>Noviherbaspirillum</taxon>
    </lineage>
</organism>
<dbReference type="InterPro" id="IPR027417">
    <property type="entry name" value="P-loop_NTPase"/>
</dbReference>
<dbReference type="CDD" id="cd02042">
    <property type="entry name" value="ParAB_family"/>
    <property type="match status" value="1"/>
</dbReference>
<dbReference type="Pfam" id="PF13614">
    <property type="entry name" value="AAA_31"/>
    <property type="match status" value="1"/>
</dbReference>
<sequence length="400" mass="45123">MKLDLAPVPRGVDADELLALSDRSGKMLQKIRDSMLQPFPRKQAPIYPSNKVQALCSIDKTKMNYLLKRGELPTGKQEAPGRMRYFTLAETMQWVKKTVDIPERAPGQKGKIITVGNFKGGVTKTTTSMMLAQGLTLRRCRKVLILDLDPQGSTTTFFGINPHAEIDAEQTILPLVDGSVEDLRHAPMKTYWDNLDLIPSSTDLFNAEFMLPAKVHQGDETFQFWKVLRRGLEPLLDEYDYIIIDTAPTLSYLTINALFAGDSIIVPVVPDALSFASMVQFWSLFSDLIGGLQSNKHTEDSKVFDYIDILITRIPKKPTAELVKDWIIKTYRDHVLPVEIPETPLAMNTSAEFSTVYDMPSYDGSTDAYRRIAEPFDRLVDLIDNKTCALWETEKQPSLI</sequence>
<name>A0A934SR43_9BURK</name>
<dbReference type="EMBL" id="JAEPBG010000004">
    <property type="protein sequence ID" value="MBK4735211.1"/>
    <property type="molecule type" value="Genomic_DNA"/>
</dbReference>
<proteinExistence type="predicted"/>
<dbReference type="PANTHER" id="PTHR13696">
    <property type="entry name" value="P-LOOP CONTAINING NUCLEOSIDE TRIPHOSPHATE HYDROLASE"/>
    <property type="match status" value="1"/>
</dbReference>
<accession>A0A934SR43</accession>
<dbReference type="AlphaFoldDB" id="A0A934SR43"/>
<dbReference type="InterPro" id="IPR050678">
    <property type="entry name" value="DNA_Partitioning_ATPase"/>
</dbReference>
<keyword evidence="3" id="KW-1185">Reference proteome</keyword>
<evidence type="ECO:0000313" key="3">
    <source>
        <dbReference type="Proteomes" id="UP000622890"/>
    </source>
</evidence>
<comment type="caution">
    <text evidence="2">The sequence shown here is derived from an EMBL/GenBank/DDBJ whole genome shotgun (WGS) entry which is preliminary data.</text>
</comment>
<gene>
    <name evidence="2" type="ORF">JJB74_11365</name>
</gene>
<dbReference type="Gene3D" id="3.40.50.300">
    <property type="entry name" value="P-loop containing nucleotide triphosphate hydrolases"/>
    <property type="match status" value="1"/>
</dbReference>
<dbReference type="RefSeq" id="WP_200591991.1">
    <property type="nucleotide sequence ID" value="NZ_JAEPBG010000004.1"/>
</dbReference>
<evidence type="ECO:0000313" key="2">
    <source>
        <dbReference type="EMBL" id="MBK4735211.1"/>
    </source>
</evidence>
<dbReference type="InterPro" id="IPR025669">
    <property type="entry name" value="AAA_dom"/>
</dbReference>
<evidence type="ECO:0000259" key="1">
    <source>
        <dbReference type="Pfam" id="PF13614"/>
    </source>
</evidence>
<protein>
    <submittedName>
        <fullName evidence="2">ParA family protein</fullName>
    </submittedName>
</protein>